<evidence type="ECO:0000256" key="4">
    <source>
        <dbReference type="SAM" id="MobiDB-lite"/>
    </source>
</evidence>
<dbReference type="Proteomes" id="UP000186817">
    <property type="component" value="Unassembled WGS sequence"/>
</dbReference>
<evidence type="ECO:0000313" key="7">
    <source>
        <dbReference type="EMBL" id="OLP81913.1"/>
    </source>
</evidence>
<accession>A0A1Q9CG53</accession>
<keyword evidence="5" id="KW-0732">Signal</keyword>
<feature type="compositionally biased region" description="Acidic residues" evidence="4">
    <location>
        <begin position="1838"/>
        <end position="1851"/>
    </location>
</feature>
<dbReference type="PANTHER" id="PTHR10742">
    <property type="entry name" value="FLAVIN MONOAMINE OXIDASE"/>
    <property type="match status" value="1"/>
</dbReference>
<comment type="caution">
    <text evidence="7">The sequence shown here is derived from an EMBL/GenBank/DDBJ whole genome shotgun (WGS) entry which is preliminary data.</text>
</comment>
<keyword evidence="3" id="KW-0175">Coiled coil</keyword>
<dbReference type="Gene3D" id="1.10.238.10">
    <property type="entry name" value="EF-hand"/>
    <property type="match status" value="4"/>
</dbReference>
<organism evidence="7 8">
    <name type="scientific">Symbiodinium microadriaticum</name>
    <name type="common">Dinoflagellate</name>
    <name type="synonym">Zooxanthella microadriatica</name>
    <dbReference type="NCBI Taxonomy" id="2951"/>
    <lineage>
        <taxon>Eukaryota</taxon>
        <taxon>Sar</taxon>
        <taxon>Alveolata</taxon>
        <taxon>Dinophyceae</taxon>
        <taxon>Suessiales</taxon>
        <taxon>Symbiodiniaceae</taxon>
        <taxon>Symbiodinium</taxon>
    </lineage>
</organism>
<evidence type="ECO:0000256" key="2">
    <source>
        <dbReference type="ARBA" id="ARBA00022946"/>
    </source>
</evidence>
<keyword evidence="1" id="KW-0106">Calcium</keyword>
<feature type="region of interest" description="Disordered" evidence="4">
    <location>
        <begin position="854"/>
        <end position="908"/>
    </location>
</feature>
<feature type="domain" description="EF-hand" evidence="6">
    <location>
        <begin position="1013"/>
        <end position="1048"/>
    </location>
</feature>
<feature type="compositionally biased region" description="Low complexity" evidence="4">
    <location>
        <begin position="1855"/>
        <end position="1870"/>
    </location>
</feature>
<dbReference type="InterPro" id="IPR050281">
    <property type="entry name" value="Flavin_monoamine_oxidase"/>
</dbReference>
<dbReference type="InterPro" id="IPR002048">
    <property type="entry name" value="EF_hand_dom"/>
</dbReference>
<feature type="coiled-coil region" evidence="3">
    <location>
        <begin position="1749"/>
        <end position="1776"/>
    </location>
</feature>
<name>A0A1Q9CG53_SYMMI</name>
<dbReference type="Pfam" id="PF13833">
    <property type="entry name" value="EF-hand_8"/>
    <property type="match status" value="1"/>
</dbReference>
<keyword evidence="8" id="KW-1185">Reference proteome</keyword>
<feature type="domain" description="EF-hand" evidence="6">
    <location>
        <begin position="955"/>
        <end position="990"/>
    </location>
</feature>
<feature type="compositionally biased region" description="Low complexity" evidence="4">
    <location>
        <begin position="880"/>
        <end position="891"/>
    </location>
</feature>
<evidence type="ECO:0000313" key="8">
    <source>
        <dbReference type="Proteomes" id="UP000186817"/>
    </source>
</evidence>
<evidence type="ECO:0000259" key="6">
    <source>
        <dbReference type="PROSITE" id="PS50222"/>
    </source>
</evidence>
<dbReference type="Pfam" id="PF01593">
    <property type="entry name" value="Amino_oxidase"/>
    <property type="match status" value="1"/>
</dbReference>
<feature type="signal peptide" evidence="5">
    <location>
        <begin position="1"/>
        <end position="19"/>
    </location>
</feature>
<dbReference type="Pfam" id="PF13202">
    <property type="entry name" value="EF-hand_5"/>
    <property type="match status" value="1"/>
</dbReference>
<proteinExistence type="predicted"/>
<gene>
    <name evidence="7" type="primary">PAO4</name>
    <name evidence="7" type="ORF">AK812_SmicGene37478</name>
</gene>
<feature type="region of interest" description="Disordered" evidence="4">
    <location>
        <begin position="1295"/>
        <end position="1325"/>
    </location>
</feature>
<feature type="domain" description="EF-hand" evidence="6">
    <location>
        <begin position="1152"/>
        <end position="1187"/>
    </location>
</feature>
<dbReference type="GO" id="GO:0016491">
    <property type="term" value="F:oxidoreductase activity"/>
    <property type="evidence" value="ECO:0007669"/>
    <property type="project" value="InterPro"/>
</dbReference>
<feature type="region of interest" description="Disordered" evidence="4">
    <location>
        <begin position="1792"/>
        <end position="1884"/>
    </location>
</feature>
<protein>
    <submittedName>
        <fullName evidence="7">Putative polyamine oxidase 4</fullName>
    </submittedName>
</protein>
<keyword evidence="2" id="KW-0809">Transit peptide</keyword>
<dbReference type="InterPro" id="IPR018247">
    <property type="entry name" value="EF_Hand_1_Ca_BS"/>
</dbReference>
<dbReference type="InterPro" id="IPR002937">
    <property type="entry name" value="Amino_oxidase"/>
</dbReference>
<dbReference type="GO" id="GO:0005509">
    <property type="term" value="F:calcium ion binding"/>
    <property type="evidence" value="ECO:0007669"/>
    <property type="project" value="InterPro"/>
</dbReference>
<dbReference type="EMBL" id="LSRX01001239">
    <property type="protein sequence ID" value="OLP81913.1"/>
    <property type="molecule type" value="Genomic_DNA"/>
</dbReference>
<dbReference type="InterPro" id="IPR011992">
    <property type="entry name" value="EF-hand-dom_pair"/>
</dbReference>
<feature type="compositionally biased region" description="Polar residues" evidence="4">
    <location>
        <begin position="1295"/>
        <end position="1307"/>
    </location>
</feature>
<evidence type="ECO:0000256" key="3">
    <source>
        <dbReference type="SAM" id="Coils"/>
    </source>
</evidence>
<dbReference type="PROSITE" id="PS50222">
    <property type="entry name" value="EF_HAND_2"/>
    <property type="match status" value="3"/>
</dbReference>
<feature type="compositionally biased region" description="Basic and acidic residues" evidence="4">
    <location>
        <begin position="864"/>
        <end position="875"/>
    </location>
</feature>
<feature type="chain" id="PRO_5012638521" evidence="5">
    <location>
        <begin position="20"/>
        <end position="1897"/>
    </location>
</feature>
<evidence type="ECO:0000256" key="1">
    <source>
        <dbReference type="ARBA" id="ARBA00022837"/>
    </source>
</evidence>
<reference evidence="7 8" key="1">
    <citation type="submission" date="2016-02" db="EMBL/GenBank/DDBJ databases">
        <title>Genome analysis of coral dinoflagellate symbionts highlights evolutionary adaptations to a symbiotic lifestyle.</title>
        <authorList>
            <person name="Aranda M."/>
            <person name="Li Y."/>
            <person name="Liew Y.J."/>
            <person name="Baumgarten S."/>
            <person name="Simakov O."/>
            <person name="Wilson M."/>
            <person name="Piel J."/>
            <person name="Ashoor H."/>
            <person name="Bougouffa S."/>
            <person name="Bajic V.B."/>
            <person name="Ryu T."/>
            <person name="Ravasi T."/>
            <person name="Bayer T."/>
            <person name="Micklem G."/>
            <person name="Kim H."/>
            <person name="Bhak J."/>
            <person name="Lajeunesse T.C."/>
            <person name="Voolstra C.R."/>
        </authorList>
    </citation>
    <scope>NUCLEOTIDE SEQUENCE [LARGE SCALE GENOMIC DNA]</scope>
    <source>
        <strain evidence="7 8">CCMP2467</strain>
    </source>
</reference>
<dbReference type="PANTHER" id="PTHR10742:SF410">
    <property type="entry name" value="LYSINE-SPECIFIC HISTONE DEMETHYLASE 2"/>
    <property type="match status" value="1"/>
</dbReference>
<evidence type="ECO:0000256" key="5">
    <source>
        <dbReference type="SAM" id="SignalP"/>
    </source>
</evidence>
<dbReference type="Gene3D" id="3.50.50.60">
    <property type="entry name" value="FAD/NAD(P)-binding domain"/>
    <property type="match status" value="1"/>
</dbReference>
<dbReference type="OrthoDB" id="6572480at2759"/>
<dbReference type="InterPro" id="IPR036188">
    <property type="entry name" value="FAD/NAD-bd_sf"/>
</dbReference>
<sequence>MRSAGRIGLLLLWWKQLQSALGSEEAQSCPAGSPRCLGSCSGRVLVVGAGLAGLVSAQTLQRAGCEVVVLEAHGHVGGRAAALQTGPFRGFDAGAQWVHGGEENLPIMALARFFNLTVEQVGGNTDFEGDHERHRLFLAHGPNEDVKAEAFRRYLEAKRQFDRRVSWVIAKQRRDLALRSAWQLILNRSFDPLFEWQLRVRSEQSWGISPEQVGTRLSEVAVYSTFYSDAAPGDAKLIGGFGSLVRELAKGLNVRINTTVTSISLEGAVSVRTANETYRGAAVVVAVPLPILQQKMHLQPPKSSDWNASLHRLQMGDIAKLFIKFAGGQSPEGNGTYLLSKLVSQTSRSLLYYCTWEAATSTTPPTVPVPPSTLICLLSGASFAEVLKLKQAGKQALRSRVVEELLQMYPELQPTAVEAVQLVSFSWDPSVLGSWTSGKVGSSSRDFSIFQQAIPGMAFAGEHTCRLMYGTAQAAIVSGARAAHEVLAGRLEGTIGSAWPFFDKELYSLCDELAHEGRREHCGLTCPTLWTPLPEVVPSLFQDWQGMPKKARRCWSRLGWRKLSRMRQARKPASGFKKWLLLSFPEKAAATCLGFSEETWNAASKEMTDIILCRSGSTHLQFWDCLTKRQQRDWQRLGIDRSTLNEELPSAVATTGWRQLTRLQRKAAIRIGYRKPGKPAEVCSTSLAHAWAKFEAKQRAWKEEQEDREIRLLEKEEVASRGSQRLPFMAFERGVEWERPGAKATAPLAKLPSLSRIMHSIQSMNFSDQSLSVMTSGSLRSNPAFGGSGHCRGGPKLPLKHSKKRLESLLLKAPRKSSPTRPSSKSKNRKRAAWGGGLETHEFRVDTVDLEEPLAVVEAQAPEPKTEEKLEKREEESDSSDSSSLTSDSSSVPWCINEDSSSDLEDSSEDEAMMLPLLDSNNQPVRRSSVAEAFLKKVEDNGVEGDNDAELDFPWSDEECRSVFIKFDTDTDGEVATEELQMMLRYMGCILRPGEIERLVKDMFSYATVSWEVDEQYLREEFAAADGDGNGVLDVQELRALLNKMGYVTEAHTVQEAMDTIGCGVSGCVNLRKFEKLREHLRCTEGLAKDDVQELRTLYDRMARTAKAESRSRKVDIGAGSQSDIAKKLIAETQEMPVEDVSRLVRYLGYSISADKLDAIAKEVDNDESGYISFQELLKLIRRVRDAEREAIASVFDLLTEDGSPLLMQDLPRALVELKYFPSDDLIFSILDDLYPLDNQTHMTRDQIAFWQQASFLREFREREGLTHLETADIREAFDHQCKVTSQRKFVQQLEQDPAVTSMTSPKTPAPAKPESATKLKPAAPKASALSPVEDYAPIVRALDSLQALHGCSQFVMSMWCLQPAALQLDGLSRKEEPRYAMVQLRQAHAGGLVPTLRLSVRSDLARQSQVQQLLEQFDLDGTGKLEFEGKLYDDTSVGMTKRGEQAARMAGFSLLDTKNAVSRSAFELFCRNFRKLLIQDVRHNACYTPSEAGCGTVVALRDCFDRFDKDFGPDKSGTVENTELAKIIAEYFPEATKSKVPWICDEHFVSASVLGGDFGWVIFRMVFKGPSHYDCISRGMEAEEGRAEVQIILKDVDQEGLGRLSFSTLLVLMRRCDDIRDERDLHAEKQVVDELGLDYEEVEGFRQIFDLHSNWVRELTFDSLLTIISRIADMSEDDVSLLSAMVREVHPEHRLLLRFPHFLQVMRRLTDENTGNINHACSRVLRKQYLCCILAAAACVHASWAMTDEFISMELRKKEEALETLEDEVQIERRRSVGGEATAEPVEFHMADEASLHPRKSSTNSDQELDPELSRARPATLSRVSDETSVVPLPDDHQEDEEVEADEMWDMDWTAVTGRTATGAASAASLPNHEAQGKGYPDSERLLQHKLEEEMG</sequence>
<dbReference type="SUPFAM" id="SSF47473">
    <property type="entry name" value="EF-hand"/>
    <property type="match status" value="3"/>
</dbReference>
<dbReference type="SMART" id="SM00054">
    <property type="entry name" value="EFh"/>
    <property type="match status" value="5"/>
</dbReference>
<dbReference type="SUPFAM" id="SSF51905">
    <property type="entry name" value="FAD/NAD(P)-binding domain"/>
    <property type="match status" value="1"/>
</dbReference>
<dbReference type="PROSITE" id="PS00018">
    <property type="entry name" value="EF_HAND_1"/>
    <property type="match status" value="3"/>
</dbReference>
<feature type="region of interest" description="Disordered" evidence="4">
    <location>
        <begin position="809"/>
        <end position="835"/>
    </location>
</feature>